<evidence type="ECO:0000313" key="4">
    <source>
        <dbReference type="Proteomes" id="UP000470875"/>
    </source>
</evidence>
<dbReference type="Proteomes" id="UP000470875">
    <property type="component" value="Unassembled WGS sequence"/>
</dbReference>
<feature type="transmembrane region" description="Helical" evidence="1">
    <location>
        <begin position="98"/>
        <end position="118"/>
    </location>
</feature>
<reference evidence="3 4" key="1">
    <citation type="submission" date="2019-08" db="EMBL/GenBank/DDBJ databases">
        <title>In-depth cultivation of the pig gut microbiome towards novel bacterial diversity and tailored functional studies.</title>
        <authorList>
            <person name="Wylensek D."/>
            <person name="Hitch T.C.A."/>
            <person name="Clavel T."/>
        </authorList>
    </citation>
    <scope>NUCLEOTIDE SEQUENCE [LARGE SCALE GENOMIC DNA]</scope>
    <source>
        <strain evidence="3 4">WB03_NA08</strain>
    </source>
</reference>
<keyword evidence="1" id="KW-1133">Transmembrane helix</keyword>
<dbReference type="AlphaFoldDB" id="A0A6N7W7R9"/>
<dbReference type="InterPro" id="IPR012867">
    <property type="entry name" value="DUF1648"/>
</dbReference>
<organism evidence="3 4">
    <name type="scientific">Scrofimicrobium canadense</name>
    <dbReference type="NCBI Taxonomy" id="2652290"/>
    <lineage>
        <taxon>Bacteria</taxon>
        <taxon>Bacillati</taxon>
        <taxon>Actinomycetota</taxon>
        <taxon>Actinomycetes</taxon>
        <taxon>Actinomycetales</taxon>
        <taxon>Actinomycetaceae</taxon>
        <taxon>Scrofimicrobium</taxon>
    </lineage>
</organism>
<feature type="transmembrane region" description="Helical" evidence="1">
    <location>
        <begin position="17"/>
        <end position="40"/>
    </location>
</feature>
<feature type="transmembrane region" description="Helical" evidence="1">
    <location>
        <begin position="218"/>
        <end position="236"/>
    </location>
</feature>
<comment type="caution">
    <text evidence="3">The sequence shown here is derived from an EMBL/GenBank/DDBJ whole genome shotgun (WGS) entry which is preliminary data.</text>
</comment>
<keyword evidence="4" id="KW-1185">Reference proteome</keyword>
<dbReference type="RefSeq" id="WP_154546428.1">
    <property type="nucleotide sequence ID" value="NZ_VULO01000015.1"/>
</dbReference>
<name>A0A6N7W7R9_9ACTO</name>
<evidence type="ECO:0000256" key="1">
    <source>
        <dbReference type="SAM" id="Phobius"/>
    </source>
</evidence>
<evidence type="ECO:0000259" key="2">
    <source>
        <dbReference type="Pfam" id="PF07853"/>
    </source>
</evidence>
<keyword evidence="1" id="KW-0472">Membrane</keyword>
<feature type="transmembrane region" description="Helical" evidence="1">
    <location>
        <begin position="192"/>
        <end position="212"/>
    </location>
</feature>
<sequence length="336" mass="34519">MHASPTDKAPQVSTWRIWLVAVGIPAVAAIIAITLSALWYSSLPDPIAVHWGPSGTVDGFGPRVTYLVMVLAAWGLSAALSVPVALHVRSGAYGPGARFTLTMSVWVSLLLFGVAVGAQQMQRGVVDAAQSASILPTFLFSALAATALALVVYAVLPGATQSTNLGGVQVEPMKLAPSQTGAWSGSAVTTPWITIPVAALAAGSAVLAAFTASVEAPAAWLLLGVSLLLVAALLVYGSFRVSVGAQGLVVRSYLGWPSRHVPLDEVADVSVTKISPLAEWGGYGWRVRPGGTAIITRRGPALQVTQTGGKVLAITVDDPTAAASLLSALTANDTQR</sequence>
<dbReference type="EMBL" id="VULO01000015">
    <property type="protein sequence ID" value="MSS85295.1"/>
    <property type="molecule type" value="Genomic_DNA"/>
</dbReference>
<gene>
    <name evidence="3" type="ORF">FYJ24_11130</name>
</gene>
<evidence type="ECO:0000313" key="3">
    <source>
        <dbReference type="EMBL" id="MSS85295.1"/>
    </source>
</evidence>
<protein>
    <submittedName>
        <fullName evidence="3">DUF1648 domain-containing protein</fullName>
    </submittedName>
</protein>
<feature type="transmembrane region" description="Helical" evidence="1">
    <location>
        <begin position="138"/>
        <end position="156"/>
    </location>
</feature>
<keyword evidence="1" id="KW-0812">Transmembrane</keyword>
<accession>A0A6N7W7R9</accession>
<dbReference type="Pfam" id="PF07853">
    <property type="entry name" value="DUF1648"/>
    <property type="match status" value="1"/>
</dbReference>
<feature type="transmembrane region" description="Helical" evidence="1">
    <location>
        <begin position="64"/>
        <end position="86"/>
    </location>
</feature>
<feature type="domain" description="DUF1648" evidence="2">
    <location>
        <begin position="29"/>
        <end position="71"/>
    </location>
</feature>
<proteinExistence type="predicted"/>